<dbReference type="EMBL" id="CP046917">
    <property type="protein sequence ID" value="QGZ67029.1"/>
    <property type="molecule type" value="Genomic_DNA"/>
</dbReference>
<dbReference type="Proteomes" id="UP000433577">
    <property type="component" value="Plasmid p1"/>
</dbReference>
<keyword evidence="9" id="KW-0472">Membrane</keyword>
<evidence type="ECO:0000256" key="10">
    <source>
        <dbReference type="ARBA" id="ARBA00023237"/>
    </source>
</evidence>
<evidence type="ECO:0000256" key="8">
    <source>
        <dbReference type="ARBA" id="ARBA00023114"/>
    </source>
</evidence>
<reference evidence="12 13" key="1">
    <citation type="submission" date="2019-12" db="EMBL/GenBank/DDBJ databases">
        <title>Paraburkholderia acidiphila 7Q-K02 sp. nov and Paraburkholderia acidisoli DHF22 sp. nov., two strains isolated from forest soil.</title>
        <authorList>
            <person name="Gao Z."/>
            <person name="Qiu L."/>
        </authorList>
    </citation>
    <scope>NUCLEOTIDE SEQUENCE [LARGE SCALE GENOMIC DNA]</scope>
    <source>
        <strain evidence="12 13">DHF22</strain>
        <plasmid evidence="12 13">p1</plasmid>
    </source>
</reference>
<evidence type="ECO:0000256" key="7">
    <source>
        <dbReference type="ARBA" id="ARBA00023065"/>
    </source>
</evidence>
<keyword evidence="3" id="KW-0813">Transport</keyword>
<feature type="domain" description="Porin" evidence="11">
    <location>
        <begin position="26"/>
        <end position="336"/>
    </location>
</feature>
<dbReference type="PANTHER" id="PTHR34501:SF9">
    <property type="entry name" value="MAJOR OUTER MEMBRANE PROTEIN P.IA"/>
    <property type="match status" value="1"/>
</dbReference>
<accession>A0A7Z2JL56</accession>
<keyword evidence="8" id="KW-0626">Porin</keyword>
<dbReference type="SUPFAM" id="SSF56935">
    <property type="entry name" value="Porins"/>
    <property type="match status" value="1"/>
</dbReference>
<dbReference type="RefSeq" id="WP_158958943.1">
    <property type="nucleotide sequence ID" value="NZ_CP046917.1"/>
</dbReference>
<dbReference type="PANTHER" id="PTHR34501">
    <property type="entry name" value="PROTEIN YDDL-RELATED"/>
    <property type="match status" value="1"/>
</dbReference>
<dbReference type="Pfam" id="PF13609">
    <property type="entry name" value="Porin_4"/>
    <property type="match status" value="1"/>
</dbReference>
<evidence type="ECO:0000256" key="5">
    <source>
        <dbReference type="ARBA" id="ARBA00022692"/>
    </source>
</evidence>
<comment type="subcellular location">
    <subcellularLocation>
        <location evidence="1">Cell outer membrane</location>
        <topology evidence="1">Multi-pass membrane protein</topology>
    </subcellularLocation>
</comment>
<dbReference type="GO" id="GO:0006811">
    <property type="term" value="P:monoatomic ion transport"/>
    <property type="evidence" value="ECO:0007669"/>
    <property type="project" value="UniProtKB-KW"/>
</dbReference>
<keyword evidence="6" id="KW-0732">Signal</keyword>
<evidence type="ECO:0000256" key="2">
    <source>
        <dbReference type="ARBA" id="ARBA00011233"/>
    </source>
</evidence>
<evidence type="ECO:0000256" key="1">
    <source>
        <dbReference type="ARBA" id="ARBA00004571"/>
    </source>
</evidence>
<dbReference type="Gene3D" id="2.40.160.10">
    <property type="entry name" value="Porin"/>
    <property type="match status" value="1"/>
</dbReference>
<dbReference type="AlphaFoldDB" id="A0A7Z2JL56"/>
<evidence type="ECO:0000313" key="13">
    <source>
        <dbReference type="Proteomes" id="UP000433577"/>
    </source>
</evidence>
<dbReference type="KEGG" id="pacs:FAZ98_34950"/>
<protein>
    <submittedName>
        <fullName evidence="12">Porin</fullName>
    </submittedName>
</protein>
<comment type="subunit">
    <text evidence="2">Homotrimer.</text>
</comment>
<dbReference type="GO" id="GO:0046930">
    <property type="term" value="C:pore complex"/>
    <property type="evidence" value="ECO:0007669"/>
    <property type="project" value="UniProtKB-KW"/>
</dbReference>
<keyword evidence="7" id="KW-0406">Ion transport</keyword>
<evidence type="ECO:0000256" key="6">
    <source>
        <dbReference type="ARBA" id="ARBA00022729"/>
    </source>
</evidence>
<dbReference type="GO" id="GO:0015288">
    <property type="term" value="F:porin activity"/>
    <property type="evidence" value="ECO:0007669"/>
    <property type="project" value="UniProtKB-KW"/>
</dbReference>
<keyword evidence="10" id="KW-0998">Cell outer membrane</keyword>
<dbReference type="OrthoDB" id="6975458at2"/>
<dbReference type="CDD" id="cd00342">
    <property type="entry name" value="gram_neg_porins"/>
    <property type="match status" value="1"/>
</dbReference>
<keyword evidence="5" id="KW-0812">Transmembrane</keyword>
<dbReference type="InterPro" id="IPR050298">
    <property type="entry name" value="Gram-neg_bact_OMP"/>
</dbReference>
<gene>
    <name evidence="12" type="ORF">FAZ98_34950</name>
</gene>
<keyword evidence="12" id="KW-0614">Plasmid</keyword>
<evidence type="ECO:0000256" key="3">
    <source>
        <dbReference type="ARBA" id="ARBA00022448"/>
    </source>
</evidence>
<keyword evidence="13" id="KW-1185">Reference proteome</keyword>
<dbReference type="InterPro" id="IPR023614">
    <property type="entry name" value="Porin_dom_sf"/>
</dbReference>
<proteinExistence type="predicted"/>
<evidence type="ECO:0000259" key="11">
    <source>
        <dbReference type="Pfam" id="PF13609"/>
    </source>
</evidence>
<evidence type="ECO:0000313" key="12">
    <source>
        <dbReference type="EMBL" id="QGZ67029.1"/>
    </source>
</evidence>
<organism evidence="12 13">
    <name type="scientific">Paraburkholderia acidisoli</name>
    <dbReference type="NCBI Taxonomy" id="2571748"/>
    <lineage>
        <taxon>Bacteria</taxon>
        <taxon>Pseudomonadati</taxon>
        <taxon>Pseudomonadota</taxon>
        <taxon>Betaproteobacteria</taxon>
        <taxon>Burkholderiales</taxon>
        <taxon>Burkholderiaceae</taxon>
        <taxon>Paraburkholderia</taxon>
    </lineage>
</organism>
<evidence type="ECO:0000256" key="9">
    <source>
        <dbReference type="ARBA" id="ARBA00023136"/>
    </source>
</evidence>
<geneLocation type="plasmid" evidence="12 13">
    <name>p1</name>
</geneLocation>
<name>A0A7Z2JL56_9BURK</name>
<dbReference type="GO" id="GO:0009279">
    <property type="term" value="C:cell outer membrane"/>
    <property type="evidence" value="ECO:0007669"/>
    <property type="project" value="UniProtKB-SubCell"/>
</dbReference>
<keyword evidence="4" id="KW-1134">Transmembrane beta strand</keyword>
<evidence type="ECO:0000256" key="4">
    <source>
        <dbReference type="ARBA" id="ARBA00022452"/>
    </source>
</evidence>
<sequence>METTALKRLYRSLFLAILIISLPVRSFAQSSVTLFGSVDDGITYVNNVGGKSLVGLSDGIQRSNKLGFQGTEDLGGGTKAIFTLVNGFSLNNGTTSPSGSMFKEAWAGLSNTTYGSLTLGRQYDLMSDLVKYFACLECGAYVVTNTDADHSNGDYMSNVVKYRTPGDHELGAAAMYAFGSRDSGYTASGRTIGLEGSYAHGPFAATLVYLDINGMPFSASTMGVPTVLGVNVAKTPSFDLTNDQIFAAGVSYKIGKATIDALYSNARLKLSSVAATDQAARLGATYLVRPDALVSFMETFEHFEGQSWWTTSSGFSYFFSKATRAYLDVEYQKSSDAAVASIRRIGPSSAQTQLLLRVGLIHTF</sequence>
<dbReference type="InterPro" id="IPR033900">
    <property type="entry name" value="Gram_neg_porin_domain"/>
</dbReference>